<protein>
    <submittedName>
        <fullName evidence="7">Alpha-1,2-mannosidase</fullName>
    </submittedName>
</protein>
<dbReference type="InterPro" id="IPR005887">
    <property type="entry name" value="GH92_a_mannosidase_put"/>
</dbReference>
<dbReference type="Gene3D" id="1.20.1050.60">
    <property type="entry name" value="alpha-1,2-mannosidase"/>
    <property type="match status" value="1"/>
</dbReference>
<evidence type="ECO:0000256" key="4">
    <source>
        <dbReference type="SAM" id="SignalP"/>
    </source>
</evidence>
<dbReference type="Pfam" id="PF07971">
    <property type="entry name" value="Glyco_hydro_92"/>
    <property type="match status" value="1"/>
</dbReference>
<dbReference type="GO" id="GO:0000224">
    <property type="term" value="F:peptide-N4-(N-acetyl-beta-glucosaminyl)asparagine amidase activity"/>
    <property type="evidence" value="ECO:0007669"/>
    <property type="project" value="TreeGrafter"/>
</dbReference>
<dbReference type="EMBL" id="JACIER010000013">
    <property type="protein sequence ID" value="MBB4045174.1"/>
    <property type="molecule type" value="Genomic_DNA"/>
</dbReference>
<dbReference type="Gene3D" id="2.70.98.10">
    <property type="match status" value="1"/>
</dbReference>
<reference evidence="7" key="1">
    <citation type="submission" date="2020-08" db="EMBL/GenBank/DDBJ databases">
        <title>Genomic Encyclopedia of Type Strains, Phase IV (KMG-IV): sequencing the most valuable type-strain genomes for metagenomic binning, comparative biology and taxonomic classification.</title>
        <authorList>
            <person name="Goeker M."/>
        </authorList>
    </citation>
    <scope>NUCLEOTIDE SEQUENCE [LARGE SCALE GENOMIC DNA]</scope>
    <source>
        <strain evidence="7">DSM 105720</strain>
    </source>
</reference>
<keyword evidence="4" id="KW-0732">Signal</keyword>
<feature type="signal peptide" evidence="4">
    <location>
        <begin position="1"/>
        <end position="19"/>
    </location>
</feature>
<dbReference type="Gene3D" id="3.30.2080.10">
    <property type="entry name" value="GH92 mannosidase domain"/>
    <property type="match status" value="1"/>
</dbReference>
<evidence type="ECO:0000259" key="6">
    <source>
        <dbReference type="Pfam" id="PF17678"/>
    </source>
</evidence>
<dbReference type="InterPro" id="IPR008928">
    <property type="entry name" value="6-hairpin_glycosidase_sf"/>
</dbReference>
<gene>
    <name evidence="7" type="ORF">GGR06_002985</name>
</gene>
<evidence type="ECO:0000259" key="5">
    <source>
        <dbReference type="Pfam" id="PF07971"/>
    </source>
</evidence>
<dbReference type="Gene3D" id="1.20.1610.10">
    <property type="entry name" value="alpha-1,2-mannosidases domains"/>
    <property type="match status" value="1"/>
</dbReference>
<evidence type="ECO:0000256" key="2">
    <source>
        <dbReference type="ARBA" id="ARBA00011245"/>
    </source>
</evidence>
<dbReference type="GO" id="GO:0030246">
    <property type="term" value="F:carbohydrate binding"/>
    <property type="evidence" value="ECO:0007669"/>
    <property type="project" value="InterPro"/>
</dbReference>
<dbReference type="NCBIfam" id="TIGR01180">
    <property type="entry name" value="aman2_put"/>
    <property type="match status" value="1"/>
</dbReference>
<sequence>MKRITLVVFTLFTVWGLHAKTVTGPVDYVSPLVGTQSKHSLSTGNTYPAIALPWGMNFWVPQTGKMGDGWAYTYDAEKIRGFKQTHQPSPWINDYGQFSIMPVTGKAVFDQDQRASWFSHKAEVATPYYYKVYLADHDVVTEIAPTERAAAFRFTFPENDHSYVVIDAFDKGSFIKVIPSENKVIGYTTRNSGGVPANFKNYFVLVFDKPFTYTAAVTNGTIDTEKLEAKENHAGALVGFKTRRGEQVNVRVASSFISPEQAEQNLKELGSDNVDRIAAKGRKVWNDVLERIEVQDDDIDHLRTFYSCLYRSVLFPRSFYEINSKGDAVHYSPYNGEVLPGYMFTDTGFWDTFRCLFPFVNLVYPSMSAKMQEGLVNTYKESGFLPEWASPGHRGCMVGNNSASVVADAYLKGIRGYDISTLWAAVEHGANAVHPQVRSTGRLGYEQYNKLGYVPYNVGINESAARTLEYAYDDWCIYQLGKALKKPQEEIEVYAKRAMNYKNLYDSEHKLMRGKNEDGTFQSPFNPLKWGDAFTEGNSWHYTWSVFHDPQGLIDLMGGKDDFNQMMDSVFILPPVFDESYYGGVIHEIREMQIMNMGNYAHGNQPIQHMIYLYNYSGQPWKTQYWIREVMDKLYTPAPDGYCGDEDNGQTSAWYVFSAMGFYPVCPGTDQYILGTPYFKQMKLHLENGKTVTIAAPGNNDSKRYISGMTLNGKTYTKNYLTHEDLLKGATISYTMGTTPNKQRGTKVTDFPYSFSGELKK</sequence>
<dbReference type="FunFam" id="1.20.1050.60:FF:000001">
    <property type="entry name" value="Putative alpha-1,2-mannosidase"/>
    <property type="match status" value="1"/>
</dbReference>
<evidence type="ECO:0000313" key="7">
    <source>
        <dbReference type="EMBL" id="MBB4045174.1"/>
    </source>
</evidence>
<feature type="domain" description="Glycosyl hydrolase family 92" evidence="5">
    <location>
        <begin position="261"/>
        <end position="737"/>
    </location>
</feature>
<comment type="caution">
    <text evidence="7">The sequence shown here is derived from an EMBL/GenBank/DDBJ whole genome shotgun (WGS) entry which is preliminary data.</text>
</comment>
<dbReference type="InterPro" id="IPR050883">
    <property type="entry name" value="PNGase"/>
</dbReference>
<dbReference type="PANTHER" id="PTHR12143:SF43">
    <property type="entry name" value="PUTATIVE-RELATED"/>
    <property type="match status" value="1"/>
</dbReference>
<feature type="chain" id="PRO_5032820931" evidence="4">
    <location>
        <begin position="20"/>
        <end position="761"/>
    </location>
</feature>
<evidence type="ECO:0000313" key="8">
    <source>
        <dbReference type="Proteomes" id="UP000560658"/>
    </source>
</evidence>
<dbReference type="GO" id="GO:0006516">
    <property type="term" value="P:glycoprotein catabolic process"/>
    <property type="evidence" value="ECO:0007669"/>
    <property type="project" value="TreeGrafter"/>
</dbReference>
<accession>A0A840D6S2</accession>
<keyword evidence="3" id="KW-0106">Calcium</keyword>
<evidence type="ECO:0000256" key="3">
    <source>
        <dbReference type="ARBA" id="ARBA00022837"/>
    </source>
</evidence>
<dbReference type="SUPFAM" id="SSF48208">
    <property type="entry name" value="Six-hairpin glycosidases"/>
    <property type="match status" value="1"/>
</dbReference>
<proteinExistence type="predicted"/>
<feature type="domain" description="Glycosyl hydrolase family 92 N-terminal" evidence="6">
    <location>
        <begin position="28"/>
        <end position="255"/>
    </location>
</feature>
<dbReference type="FunFam" id="3.30.2080.10:FF:000001">
    <property type="entry name" value="Alpha-1,2-mannosidase subfamily"/>
    <property type="match status" value="1"/>
</dbReference>
<dbReference type="InterPro" id="IPR014718">
    <property type="entry name" value="GH-type_carb-bd"/>
</dbReference>
<dbReference type="InterPro" id="IPR041371">
    <property type="entry name" value="GH92_N"/>
</dbReference>
<dbReference type="FunFam" id="1.20.1610.10:FF:000001">
    <property type="entry name" value="Putative alpha-1,2-mannosidase"/>
    <property type="match status" value="1"/>
</dbReference>
<keyword evidence="8" id="KW-1185">Reference proteome</keyword>
<dbReference type="RefSeq" id="WP_183209072.1">
    <property type="nucleotide sequence ID" value="NZ_JACIER010000013.1"/>
</dbReference>
<evidence type="ECO:0000256" key="1">
    <source>
        <dbReference type="ARBA" id="ARBA00001913"/>
    </source>
</evidence>
<dbReference type="Proteomes" id="UP000560658">
    <property type="component" value="Unassembled WGS sequence"/>
</dbReference>
<comment type="subunit">
    <text evidence="2">Monomer.</text>
</comment>
<dbReference type="PANTHER" id="PTHR12143">
    <property type="entry name" value="PEPTIDE N-GLYCANASE PNGASE -RELATED"/>
    <property type="match status" value="1"/>
</dbReference>
<comment type="cofactor">
    <cofactor evidence="1">
        <name>Ca(2+)</name>
        <dbReference type="ChEBI" id="CHEBI:29108"/>
    </cofactor>
</comment>
<dbReference type="GO" id="GO:0005975">
    <property type="term" value="P:carbohydrate metabolic process"/>
    <property type="evidence" value="ECO:0007669"/>
    <property type="project" value="InterPro"/>
</dbReference>
<dbReference type="GO" id="GO:0005829">
    <property type="term" value="C:cytosol"/>
    <property type="evidence" value="ECO:0007669"/>
    <property type="project" value="TreeGrafter"/>
</dbReference>
<dbReference type="AlphaFoldDB" id="A0A840D6S2"/>
<dbReference type="InterPro" id="IPR012939">
    <property type="entry name" value="Glyco_hydro_92"/>
</dbReference>
<dbReference type="Pfam" id="PF17678">
    <property type="entry name" value="Glyco_hydro_92N"/>
    <property type="match status" value="1"/>
</dbReference>
<organism evidence="7 8">
    <name type="scientific">Bacteroides reticulotermitis</name>
    <dbReference type="NCBI Taxonomy" id="1133319"/>
    <lineage>
        <taxon>Bacteria</taxon>
        <taxon>Pseudomonadati</taxon>
        <taxon>Bacteroidota</taxon>
        <taxon>Bacteroidia</taxon>
        <taxon>Bacteroidales</taxon>
        <taxon>Bacteroidaceae</taxon>
        <taxon>Bacteroides</taxon>
    </lineage>
</organism>
<dbReference type="FunFam" id="2.70.98.10:FF:000013">
    <property type="entry name" value="Putative alpha-1,2-mannosidase"/>
    <property type="match status" value="1"/>
</dbReference>
<name>A0A840D6S2_9BACE</name>